<evidence type="ECO:0000256" key="5">
    <source>
        <dbReference type="ARBA" id="ARBA00022723"/>
    </source>
</evidence>
<dbReference type="PROSITE" id="PS00191">
    <property type="entry name" value="CYTOCHROME_B5_1"/>
    <property type="match status" value="1"/>
</dbReference>
<comment type="similarity">
    <text evidence="12 13">Belongs to the cytochrome b5 family.</text>
</comment>
<dbReference type="Gene3D" id="3.10.120.10">
    <property type="entry name" value="Cytochrome b5-like heme/steroid binding domain"/>
    <property type="match status" value="1"/>
</dbReference>
<dbReference type="InterPro" id="IPR018506">
    <property type="entry name" value="Cyt_B5_heme-BS"/>
</dbReference>
<evidence type="ECO:0000259" key="15">
    <source>
        <dbReference type="PROSITE" id="PS50255"/>
    </source>
</evidence>
<dbReference type="InterPro" id="IPR036400">
    <property type="entry name" value="Cyt_B5-like_heme/steroid_sf"/>
</dbReference>
<sequence length="247" mass="26903">MKKVRFCLEKEALDGSSGDQAVLPLVPKVELACHKSADDCWIAIHGKIYNVSGYLSKHPGGSQVMLKMAGKDATAQFDDVGHSLESLMFDLGPEACVGVLRPSSKPRPTRSSSTSPAETRSGRSSPPPASTNASLPSSKWEQLRIWQKTHMPLGDQRLRGSDAHPHGAQIALPGAKLRPGPPHYDAKNDEQVCRFFSTAGISAVMTICIIILLYVKLRCPSMFERVVSHTLPEDLTSETFEIPAWSI</sequence>
<proteinExistence type="inferred from homology"/>
<dbReference type="SUPFAM" id="SSF55856">
    <property type="entry name" value="Cytochrome b5-like heme/steroid binding domain"/>
    <property type="match status" value="1"/>
</dbReference>
<keyword evidence="4 13" id="KW-0812">Transmembrane</keyword>
<dbReference type="InterPro" id="IPR050668">
    <property type="entry name" value="Cytochrome_b5"/>
</dbReference>
<evidence type="ECO:0000313" key="16">
    <source>
        <dbReference type="EMBL" id="SCU78403.1"/>
    </source>
</evidence>
<evidence type="ECO:0000313" key="17">
    <source>
        <dbReference type="Proteomes" id="UP000190274"/>
    </source>
</evidence>
<keyword evidence="7" id="KW-0492">Microsome</keyword>
<evidence type="ECO:0000256" key="12">
    <source>
        <dbReference type="ARBA" id="ARBA00038168"/>
    </source>
</evidence>
<dbReference type="GO" id="GO:0005789">
    <property type="term" value="C:endoplasmic reticulum membrane"/>
    <property type="evidence" value="ECO:0007669"/>
    <property type="project" value="UniProtKB-SubCell"/>
</dbReference>
<name>A0A1G4IP10_9SACH</name>
<dbReference type="SMART" id="SM01117">
    <property type="entry name" value="Cyt-b5"/>
    <property type="match status" value="1"/>
</dbReference>
<keyword evidence="3 13" id="KW-0349">Heme</keyword>
<evidence type="ECO:0000256" key="14">
    <source>
        <dbReference type="SAM" id="MobiDB-lite"/>
    </source>
</evidence>
<feature type="domain" description="Cytochrome b5 heme-binding" evidence="15">
    <location>
        <begin position="23"/>
        <end position="101"/>
    </location>
</feature>
<protein>
    <submittedName>
        <fullName evidence="16">LADA_0A05446g1_1</fullName>
    </submittedName>
</protein>
<evidence type="ECO:0000256" key="9">
    <source>
        <dbReference type="ARBA" id="ARBA00023004"/>
    </source>
</evidence>
<dbReference type="OrthoDB" id="1925334at2759"/>
<dbReference type="GO" id="GO:0046872">
    <property type="term" value="F:metal ion binding"/>
    <property type="evidence" value="ECO:0007669"/>
    <property type="project" value="UniProtKB-UniRule"/>
</dbReference>
<feature type="compositionally biased region" description="Basic and acidic residues" evidence="14">
    <location>
        <begin position="156"/>
        <end position="165"/>
    </location>
</feature>
<evidence type="ECO:0000256" key="6">
    <source>
        <dbReference type="ARBA" id="ARBA00022824"/>
    </source>
</evidence>
<evidence type="ECO:0000256" key="8">
    <source>
        <dbReference type="ARBA" id="ARBA00022982"/>
    </source>
</evidence>
<feature type="transmembrane region" description="Helical" evidence="13">
    <location>
        <begin position="195"/>
        <end position="215"/>
    </location>
</feature>
<dbReference type="AlphaFoldDB" id="A0A1G4IP10"/>
<dbReference type="InterPro" id="IPR001199">
    <property type="entry name" value="Cyt_B5-like_heme/steroid-bd"/>
</dbReference>
<evidence type="ECO:0000256" key="3">
    <source>
        <dbReference type="ARBA" id="ARBA00022617"/>
    </source>
</evidence>
<dbReference type="PANTHER" id="PTHR19359">
    <property type="entry name" value="CYTOCHROME B5"/>
    <property type="match status" value="1"/>
</dbReference>
<evidence type="ECO:0000256" key="2">
    <source>
        <dbReference type="ARBA" id="ARBA00022448"/>
    </source>
</evidence>
<feature type="compositionally biased region" description="Low complexity" evidence="14">
    <location>
        <begin position="109"/>
        <end position="119"/>
    </location>
</feature>
<keyword evidence="9 13" id="KW-0408">Iron</keyword>
<feature type="region of interest" description="Disordered" evidence="14">
    <location>
        <begin position="99"/>
        <end position="138"/>
    </location>
</feature>
<keyword evidence="10 13" id="KW-0472">Membrane</keyword>
<evidence type="ECO:0000256" key="13">
    <source>
        <dbReference type="RuleBase" id="RU362121"/>
    </source>
</evidence>
<dbReference type="PRINTS" id="PR00363">
    <property type="entry name" value="CYTOCHROMEB5"/>
</dbReference>
<dbReference type="GO" id="GO:0020037">
    <property type="term" value="F:heme binding"/>
    <property type="evidence" value="ECO:0007669"/>
    <property type="project" value="UniProtKB-UniRule"/>
</dbReference>
<organism evidence="16 17">
    <name type="scientific">Lachancea dasiensis</name>
    <dbReference type="NCBI Taxonomy" id="1072105"/>
    <lineage>
        <taxon>Eukaryota</taxon>
        <taxon>Fungi</taxon>
        <taxon>Dikarya</taxon>
        <taxon>Ascomycota</taxon>
        <taxon>Saccharomycotina</taxon>
        <taxon>Saccharomycetes</taxon>
        <taxon>Saccharomycetales</taxon>
        <taxon>Saccharomycetaceae</taxon>
        <taxon>Lachancea</taxon>
    </lineage>
</organism>
<evidence type="ECO:0000256" key="4">
    <source>
        <dbReference type="ARBA" id="ARBA00022692"/>
    </source>
</evidence>
<dbReference type="EMBL" id="LT598460">
    <property type="protein sequence ID" value="SCU78403.1"/>
    <property type="molecule type" value="Genomic_DNA"/>
</dbReference>
<keyword evidence="17" id="KW-1185">Reference proteome</keyword>
<feature type="region of interest" description="Disordered" evidence="14">
    <location>
        <begin position="155"/>
        <end position="183"/>
    </location>
</feature>
<dbReference type="GO" id="GO:0016126">
    <property type="term" value="P:sterol biosynthetic process"/>
    <property type="evidence" value="ECO:0007669"/>
    <property type="project" value="TreeGrafter"/>
</dbReference>
<reference evidence="16 17" key="1">
    <citation type="submission" date="2016-03" db="EMBL/GenBank/DDBJ databases">
        <authorList>
            <person name="Devillers H."/>
        </authorList>
    </citation>
    <scope>NUCLEOTIDE SEQUENCE [LARGE SCALE GENOMIC DNA]</scope>
    <source>
        <strain evidence="16">CBS 10888</strain>
    </source>
</reference>
<dbReference type="PANTHER" id="PTHR19359:SF150">
    <property type="entry name" value="CYTOCHROME B5"/>
    <property type="match status" value="1"/>
</dbReference>
<evidence type="ECO:0000256" key="10">
    <source>
        <dbReference type="ARBA" id="ARBA00023136"/>
    </source>
</evidence>
<keyword evidence="13" id="KW-1133">Transmembrane helix</keyword>
<dbReference type="PROSITE" id="PS50255">
    <property type="entry name" value="CYTOCHROME_B5_2"/>
    <property type="match status" value="1"/>
</dbReference>
<gene>
    <name evidence="16" type="ORF">LADA_0A05446G</name>
</gene>
<keyword evidence="5 13" id="KW-0479">Metal-binding</keyword>
<keyword evidence="2" id="KW-0813">Transport</keyword>
<dbReference type="Pfam" id="PF00173">
    <property type="entry name" value="Cyt-b5"/>
    <property type="match status" value="1"/>
</dbReference>
<evidence type="ECO:0000256" key="1">
    <source>
        <dbReference type="ARBA" id="ARBA00004131"/>
    </source>
</evidence>
<dbReference type="Proteomes" id="UP000190274">
    <property type="component" value="Chromosome A"/>
</dbReference>
<keyword evidence="8" id="KW-0249">Electron transport</keyword>
<dbReference type="STRING" id="1266660.A0A1G4IP10"/>
<comment type="subcellular location">
    <subcellularLocation>
        <location evidence="1">Endoplasmic reticulum membrane</location>
        <topology evidence="1">Single-pass membrane protein</topology>
        <orientation evidence="1">Cytoplasmic side</orientation>
    </subcellularLocation>
    <subcellularLocation>
        <location evidence="11">Microsome membrane</location>
        <topology evidence="11">Single-pass membrane protein</topology>
        <orientation evidence="11">Cytoplasmic side</orientation>
    </subcellularLocation>
</comment>
<accession>A0A1G4IP10</accession>
<evidence type="ECO:0000256" key="7">
    <source>
        <dbReference type="ARBA" id="ARBA00022848"/>
    </source>
</evidence>
<evidence type="ECO:0000256" key="11">
    <source>
        <dbReference type="ARBA" id="ARBA00037877"/>
    </source>
</evidence>
<keyword evidence="6" id="KW-0256">Endoplasmic reticulum</keyword>